<reference evidence="1 2" key="1">
    <citation type="submission" date="2019-03" db="EMBL/GenBank/DDBJ databases">
        <title>Genomic Encyclopedia of Type Strains, Phase IV (KMG-IV): sequencing the most valuable type-strain genomes for metagenomic binning, comparative biology and taxonomic classification.</title>
        <authorList>
            <person name="Goeker M."/>
        </authorList>
    </citation>
    <scope>NUCLEOTIDE SEQUENCE [LARGE SCALE GENOMIC DNA]</scope>
    <source>
        <strain evidence="1 2">DSM 11901</strain>
    </source>
</reference>
<dbReference type="Proteomes" id="UP000294593">
    <property type="component" value="Unassembled WGS sequence"/>
</dbReference>
<gene>
    <name evidence="1" type="ORF">EV672_11270</name>
</gene>
<evidence type="ECO:0000313" key="2">
    <source>
        <dbReference type="Proteomes" id="UP000294593"/>
    </source>
</evidence>
<comment type="caution">
    <text evidence="1">The sequence shown here is derived from an EMBL/GenBank/DDBJ whole genome shotgun (WGS) entry which is preliminary data.</text>
</comment>
<evidence type="ECO:0000313" key="1">
    <source>
        <dbReference type="EMBL" id="TDP79581.1"/>
    </source>
</evidence>
<organism evidence="1 2">
    <name type="scientific">Aquabacterium commune</name>
    <dbReference type="NCBI Taxonomy" id="70586"/>
    <lineage>
        <taxon>Bacteria</taxon>
        <taxon>Pseudomonadati</taxon>
        <taxon>Pseudomonadota</taxon>
        <taxon>Betaproteobacteria</taxon>
        <taxon>Burkholderiales</taxon>
        <taxon>Aquabacterium</taxon>
    </lineage>
</organism>
<sequence>MAPSPLLRANRRVVAAQRIYSAALDRLRVGDVASITRFSKATYLLGLARERYIQVAKGKSRGEG</sequence>
<dbReference type="AlphaFoldDB" id="A0A4R6R1I2"/>
<proteinExistence type="predicted"/>
<protein>
    <submittedName>
        <fullName evidence="1">Uncharacterized protein</fullName>
    </submittedName>
</protein>
<dbReference type="EMBL" id="SNXW01000012">
    <property type="protein sequence ID" value="TDP79581.1"/>
    <property type="molecule type" value="Genomic_DNA"/>
</dbReference>
<name>A0A4R6R1I2_9BURK</name>
<accession>A0A4R6R1I2</accession>
<keyword evidence="2" id="KW-1185">Reference proteome</keyword>